<dbReference type="Proteomes" id="UP000499080">
    <property type="component" value="Unassembled WGS sequence"/>
</dbReference>
<feature type="region of interest" description="Disordered" evidence="1">
    <location>
        <begin position="1"/>
        <end position="22"/>
    </location>
</feature>
<name>A0A4Y2SGH3_ARAVE</name>
<organism evidence="2 3">
    <name type="scientific">Araneus ventricosus</name>
    <name type="common">Orbweaver spider</name>
    <name type="synonym">Epeira ventricosa</name>
    <dbReference type="NCBI Taxonomy" id="182803"/>
    <lineage>
        <taxon>Eukaryota</taxon>
        <taxon>Metazoa</taxon>
        <taxon>Ecdysozoa</taxon>
        <taxon>Arthropoda</taxon>
        <taxon>Chelicerata</taxon>
        <taxon>Arachnida</taxon>
        <taxon>Araneae</taxon>
        <taxon>Araneomorphae</taxon>
        <taxon>Entelegynae</taxon>
        <taxon>Araneoidea</taxon>
        <taxon>Araneidae</taxon>
        <taxon>Araneus</taxon>
    </lineage>
</organism>
<gene>
    <name evidence="2" type="ORF">AVEN_59069_1</name>
</gene>
<sequence>MLRSRHISGSSFMNPRREGLDSSVDSWCVPAAASYAKRYDTELIPSGFLAADERTPAIALEGNKMQVRKSSITNKGFAFSPINLSFGTISSSDKTPSFLSRP</sequence>
<dbReference type="EMBL" id="BGPR01021419">
    <property type="protein sequence ID" value="GBN86686.1"/>
    <property type="molecule type" value="Genomic_DNA"/>
</dbReference>
<keyword evidence="3" id="KW-1185">Reference proteome</keyword>
<proteinExistence type="predicted"/>
<protein>
    <submittedName>
        <fullName evidence="2">Uncharacterized protein</fullName>
    </submittedName>
</protein>
<reference evidence="2 3" key="1">
    <citation type="journal article" date="2019" name="Sci. Rep.">
        <title>Orb-weaving spider Araneus ventricosus genome elucidates the spidroin gene catalogue.</title>
        <authorList>
            <person name="Kono N."/>
            <person name="Nakamura H."/>
            <person name="Ohtoshi R."/>
            <person name="Moran D.A.P."/>
            <person name="Shinohara A."/>
            <person name="Yoshida Y."/>
            <person name="Fujiwara M."/>
            <person name="Mori M."/>
            <person name="Tomita M."/>
            <person name="Arakawa K."/>
        </authorList>
    </citation>
    <scope>NUCLEOTIDE SEQUENCE [LARGE SCALE GENOMIC DNA]</scope>
</reference>
<evidence type="ECO:0000313" key="3">
    <source>
        <dbReference type="Proteomes" id="UP000499080"/>
    </source>
</evidence>
<evidence type="ECO:0000313" key="2">
    <source>
        <dbReference type="EMBL" id="GBN86686.1"/>
    </source>
</evidence>
<accession>A0A4Y2SGH3</accession>
<comment type="caution">
    <text evidence="2">The sequence shown here is derived from an EMBL/GenBank/DDBJ whole genome shotgun (WGS) entry which is preliminary data.</text>
</comment>
<dbReference type="AlphaFoldDB" id="A0A4Y2SGH3"/>
<evidence type="ECO:0000256" key="1">
    <source>
        <dbReference type="SAM" id="MobiDB-lite"/>
    </source>
</evidence>